<evidence type="ECO:0000256" key="2">
    <source>
        <dbReference type="ARBA" id="ARBA00022473"/>
    </source>
</evidence>
<keyword evidence="7" id="KW-0539">Nucleus</keyword>
<keyword evidence="9" id="KW-1185">Reference proteome</keyword>
<dbReference type="Gene3D" id="1.10.10.10">
    <property type="entry name" value="Winged helix-like DNA-binding domain superfamily/Winged helix DNA-binding domain"/>
    <property type="match status" value="1"/>
</dbReference>
<organism evidence="9 10">
    <name type="scientific">Panagrellus redivivus</name>
    <name type="common">Microworm</name>
    <dbReference type="NCBI Taxonomy" id="6233"/>
    <lineage>
        <taxon>Eukaryota</taxon>
        <taxon>Metazoa</taxon>
        <taxon>Ecdysozoa</taxon>
        <taxon>Nematoda</taxon>
        <taxon>Chromadorea</taxon>
        <taxon>Rhabditida</taxon>
        <taxon>Tylenchina</taxon>
        <taxon>Panagrolaimomorpha</taxon>
        <taxon>Panagrolaimoidea</taxon>
        <taxon>Panagrolaimidae</taxon>
        <taxon>Panagrellus</taxon>
    </lineage>
</organism>
<dbReference type="PANTHER" id="PTHR45636">
    <property type="entry name" value="PAIRED BOX PROTEIN PAX-6-RELATED-RELATED"/>
    <property type="match status" value="1"/>
</dbReference>
<evidence type="ECO:0000256" key="3">
    <source>
        <dbReference type="ARBA" id="ARBA00022724"/>
    </source>
</evidence>
<protein>
    <submittedName>
        <fullName evidence="10">Paired domain-containing protein</fullName>
    </submittedName>
</protein>
<dbReference type="InterPro" id="IPR001523">
    <property type="entry name" value="Paired_dom"/>
</dbReference>
<evidence type="ECO:0000256" key="5">
    <source>
        <dbReference type="ARBA" id="ARBA00023125"/>
    </source>
</evidence>
<evidence type="ECO:0000313" key="10">
    <source>
        <dbReference type="WBParaSite" id="Pan_g6552.t1"/>
    </source>
</evidence>
<dbReference type="InterPro" id="IPR036388">
    <property type="entry name" value="WH-like_DNA-bd_sf"/>
</dbReference>
<keyword evidence="5" id="KW-0238">DNA-binding</keyword>
<evidence type="ECO:0000256" key="4">
    <source>
        <dbReference type="ARBA" id="ARBA00023015"/>
    </source>
</evidence>
<evidence type="ECO:0000256" key="6">
    <source>
        <dbReference type="ARBA" id="ARBA00023163"/>
    </source>
</evidence>
<sequence length="192" mass="21162">MLNPYLTVPRQLDNVGESARNRFGRPYISGRPLLSCDRHAIVQMYQNGHRKVAIARSLGITHSCVSKVIRKFEKTGQIDIDKQSRTASCACPGEASFHDPAICRHYKYTATFSTQHSPPKVTPPPQEAPKVFTIDWILSSASPKNTASPIGVAAKLPERMTTSPTIHDHPPLCRETHCGIAVGRNPTRNAPD</sequence>
<dbReference type="GO" id="GO:0000981">
    <property type="term" value="F:DNA-binding transcription factor activity, RNA polymerase II-specific"/>
    <property type="evidence" value="ECO:0007669"/>
    <property type="project" value="TreeGrafter"/>
</dbReference>
<evidence type="ECO:0000313" key="9">
    <source>
        <dbReference type="Proteomes" id="UP000492821"/>
    </source>
</evidence>
<dbReference type="InterPro" id="IPR009057">
    <property type="entry name" value="Homeodomain-like_sf"/>
</dbReference>
<dbReference type="Proteomes" id="UP000492821">
    <property type="component" value="Unassembled WGS sequence"/>
</dbReference>
<evidence type="ECO:0000256" key="1">
    <source>
        <dbReference type="ARBA" id="ARBA00004123"/>
    </source>
</evidence>
<dbReference type="WBParaSite" id="Pan_g6552.t1">
    <property type="protein sequence ID" value="Pan_g6552.t1"/>
    <property type="gene ID" value="Pan_g6552"/>
</dbReference>
<name>A0A7E4W4T2_PANRE</name>
<dbReference type="PROSITE" id="PS51057">
    <property type="entry name" value="PAIRED_2"/>
    <property type="match status" value="1"/>
</dbReference>
<keyword evidence="6" id="KW-0804">Transcription</keyword>
<dbReference type="InterPro" id="IPR043565">
    <property type="entry name" value="PAX_fam"/>
</dbReference>
<keyword evidence="3" id="KW-0563">Paired box</keyword>
<reference evidence="10" key="2">
    <citation type="submission" date="2020-10" db="UniProtKB">
        <authorList>
            <consortium name="WormBaseParasite"/>
        </authorList>
    </citation>
    <scope>IDENTIFICATION</scope>
</reference>
<evidence type="ECO:0000259" key="8">
    <source>
        <dbReference type="PROSITE" id="PS51057"/>
    </source>
</evidence>
<proteinExistence type="predicted"/>
<comment type="subcellular location">
    <subcellularLocation>
        <location evidence="1">Nucleus</location>
    </subcellularLocation>
</comment>
<dbReference type="SMART" id="SM00351">
    <property type="entry name" value="PAX"/>
    <property type="match status" value="1"/>
</dbReference>
<feature type="domain" description="Paired" evidence="8">
    <location>
        <begin position="16"/>
        <end position="176"/>
    </location>
</feature>
<keyword evidence="4" id="KW-0805">Transcription regulation</keyword>
<dbReference type="PRINTS" id="PR00027">
    <property type="entry name" value="PAIREDBOX"/>
</dbReference>
<dbReference type="GO" id="GO:0000978">
    <property type="term" value="F:RNA polymerase II cis-regulatory region sequence-specific DNA binding"/>
    <property type="evidence" value="ECO:0007669"/>
    <property type="project" value="TreeGrafter"/>
</dbReference>
<dbReference type="PANTHER" id="PTHR45636:SF52">
    <property type="entry name" value="PAIRED DOMAIN-CONTAINING PROTEIN"/>
    <property type="match status" value="1"/>
</dbReference>
<keyword evidence="2" id="KW-0217">Developmental protein</keyword>
<accession>A0A7E4W4T2</accession>
<reference evidence="9" key="1">
    <citation type="journal article" date="2013" name="Genetics">
        <title>The draft genome and transcriptome of Panagrellus redivivus are shaped by the harsh demands of a free-living lifestyle.</title>
        <authorList>
            <person name="Srinivasan J."/>
            <person name="Dillman A.R."/>
            <person name="Macchietto M.G."/>
            <person name="Heikkinen L."/>
            <person name="Lakso M."/>
            <person name="Fracchia K.M."/>
            <person name="Antoshechkin I."/>
            <person name="Mortazavi A."/>
            <person name="Wong G."/>
            <person name="Sternberg P.W."/>
        </authorList>
    </citation>
    <scope>NUCLEOTIDE SEQUENCE [LARGE SCALE GENOMIC DNA]</scope>
    <source>
        <strain evidence="9">MT8872</strain>
    </source>
</reference>
<dbReference type="SUPFAM" id="SSF46689">
    <property type="entry name" value="Homeodomain-like"/>
    <property type="match status" value="1"/>
</dbReference>
<dbReference type="AlphaFoldDB" id="A0A7E4W4T2"/>
<dbReference type="GO" id="GO:0005634">
    <property type="term" value="C:nucleus"/>
    <property type="evidence" value="ECO:0007669"/>
    <property type="project" value="UniProtKB-SubCell"/>
</dbReference>
<dbReference type="Pfam" id="PF00292">
    <property type="entry name" value="PAX"/>
    <property type="match status" value="1"/>
</dbReference>
<evidence type="ECO:0000256" key="7">
    <source>
        <dbReference type="ARBA" id="ARBA00023242"/>
    </source>
</evidence>